<dbReference type="GO" id="GO:0046872">
    <property type="term" value="F:metal ion binding"/>
    <property type="evidence" value="ECO:0007669"/>
    <property type="project" value="UniProtKB-KW"/>
</dbReference>
<dbReference type="InterPro" id="IPR013428">
    <property type="entry name" value="Membrane-bound_put_N"/>
</dbReference>
<dbReference type="SUPFAM" id="SSF63829">
    <property type="entry name" value="Calcium-dependent phosphotriesterase"/>
    <property type="match status" value="1"/>
</dbReference>
<dbReference type="SUPFAM" id="SSF46626">
    <property type="entry name" value="Cytochrome c"/>
    <property type="match status" value="1"/>
</dbReference>
<evidence type="ECO:0000259" key="6">
    <source>
        <dbReference type="PROSITE" id="PS51007"/>
    </source>
</evidence>
<dbReference type="PANTHER" id="PTHR33546:SF1">
    <property type="entry name" value="LARGE, MULTIFUNCTIONAL SECRETED PROTEIN"/>
    <property type="match status" value="1"/>
</dbReference>
<dbReference type="AlphaFoldDB" id="A0A5C5X8P2"/>
<dbReference type="InterPro" id="IPR009056">
    <property type="entry name" value="Cyt_c-like_dom"/>
</dbReference>
<evidence type="ECO:0000256" key="3">
    <source>
        <dbReference type="ARBA" id="ARBA00023004"/>
    </source>
</evidence>
<dbReference type="NCBIfam" id="TIGR02604">
    <property type="entry name" value="Piru_Ver_Nterm"/>
    <property type="match status" value="1"/>
</dbReference>
<dbReference type="PANTHER" id="PTHR33546">
    <property type="entry name" value="LARGE, MULTIFUNCTIONAL SECRETED PROTEIN-RELATED"/>
    <property type="match status" value="1"/>
</dbReference>
<feature type="chain" id="PRO_5023100852" evidence="5">
    <location>
        <begin position="23"/>
        <end position="1009"/>
    </location>
</feature>
<sequence precursor="true">MIRPKYLSSLALLILTCGSLHAVASDPLSPMDSAQKFQLDANCDIQLVASEPDVVDPVHMAFDPDNRLWVVEMSDYPNGPDPNQHGLSRIRILTDSDGDGHYSDPKLFKEGLLFANGLMFWQDGVIVTANGQVLFLRDQDGDGLCDETQIWFEGFATANPQLRHNHPQLALDGYIYIANGLRGGEIIPGPDAPWEIDLQANPLSIAGRDFRFHPRTGEYEAVAGMSQFGLTFLNGDRFVCTNRNPARQIVLENDQLTLTPGLVVDRHYEDVAPAGENSVLYPISTTWTTSNLHANQFTAACGVQVYPDHSLGAQFHKAIFTCDPTANLVHCTRIREAGPTYRDIPDDSQREFLASTDSWFRPVNLALGPDEGLYVVDMYRAVIEHPQFMPEELKDRPDLVLGRDRGRIWRIVGNQSEKSAPTEFQQANSQPSTQSLLDSLIIDQAISTSSWEKETAFRRLIEKNDPQTPQHLRNLQQDHQVDPLFAVAILNSFNAVELEDMKRVLNTKGGPGLTPFIVNVGAERFSNSPEWFELVNSHLESFSERASNEQPLTSSNIRKQVFATLGRIRWRDLTSANQDFILNSLFANDADDDAEWIAAFLGVSARSDSGEILSKLLELECHPEKQETQIVVLNSLAALFARQSTTEEVEERLTQTLQSSEITLQQKLACVAGISKGLKGGSRATRALLEKSNEAHFTQLVDDACELFLENDPRSKVDPMICQVLGLGVDSASLQILVDATASGHAQRASSALAAIFNRPSEQLVPTLSTLLPQRRGAIRRQILQQMARSTSLAALLLDELESEGVHRMEIDDSLERSLLRIGDEAQKARAKELLRREPPADRVSVLAEYRHCLQLEANPSHGMKIFEQQCATCHKVGSIGVNVAPDISDSRTKTPDFFLMNILDPNRAIDANYFSYTVVDTSGRIYTGILASETSAAMTLKQPEGKTISIPRDEIEQVKNNGVSLMPVGLERTINPQQMADLISFLKNWRYLDGQVPSEVIKPLQPGQ</sequence>
<comment type="caution">
    <text evidence="7">The sequence shown here is derived from an EMBL/GenBank/DDBJ whole genome shotgun (WGS) entry which is preliminary data.</text>
</comment>
<organism evidence="7 8">
    <name type="scientific">Thalassoglobus neptunius</name>
    <dbReference type="NCBI Taxonomy" id="1938619"/>
    <lineage>
        <taxon>Bacteria</taxon>
        <taxon>Pseudomonadati</taxon>
        <taxon>Planctomycetota</taxon>
        <taxon>Planctomycetia</taxon>
        <taxon>Planctomycetales</taxon>
        <taxon>Planctomycetaceae</taxon>
        <taxon>Thalassoglobus</taxon>
    </lineage>
</organism>
<dbReference type="NCBIfam" id="TIGR02603">
    <property type="entry name" value="CxxCH_TIGR02603"/>
    <property type="match status" value="1"/>
</dbReference>
<keyword evidence="2 4" id="KW-0479">Metal-binding</keyword>
<keyword evidence="8" id="KW-1185">Reference proteome</keyword>
<dbReference type="InterPro" id="IPR013427">
    <property type="entry name" value="Haem-bd_dom_put"/>
</dbReference>
<evidence type="ECO:0000313" key="8">
    <source>
        <dbReference type="Proteomes" id="UP000317243"/>
    </source>
</evidence>
<accession>A0A5C5X8P2</accession>
<dbReference type="Gene3D" id="2.120.10.30">
    <property type="entry name" value="TolB, C-terminal domain"/>
    <property type="match status" value="1"/>
</dbReference>
<dbReference type="Pfam" id="PF23500">
    <property type="entry name" value="DUF7133"/>
    <property type="match status" value="1"/>
</dbReference>
<dbReference type="InterPro" id="IPR036909">
    <property type="entry name" value="Cyt_c-like_dom_sf"/>
</dbReference>
<gene>
    <name evidence="7" type="ORF">KOR42_21170</name>
</gene>
<dbReference type="GO" id="GO:0020037">
    <property type="term" value="F:heme binding"/>
    <property type="evidence" value="ECO:0007669"/>
    <property type="project" value="InterPro"/>
</dbReference>
<dbReference type="OrthoDB" id="230287at2"/>
<reference evidence="7 8" key="1">
    <citation type="submission" date="2019-02" db="EMBL/GenBank/DDBJ databases">
        <title>Deep-cultivation of Planctomycetes and their phenomic and genomic characterization uncovers novel biology.</title>
        <authorList>
            <person name="Wiegand S."/>
            <person name="Jogler M."/>
            <person name="Boedeker C."/>
            <person name="Pinto D."/>
            <person name="Vollmers J."/>
            <person name="Rivas-Marin E."/>
            <person name="Kohn T."/>
            <person name="Peeters S.H."/>
            <person name="Heuer A."/>
            <person name="Rast P."/>
            <person name="Oberbeckmann S."/>
            <person name="Bunk B."/>
            <person name="Jeske O."/>
            <person name="Meyerdierks A."/>
            <person name="Storesund J.E."/>
            <person name="Kallscheuer N."/>
            <person name="Luecker S."/>
            <person name="Lage O.M."/>
            <person name="Pohl T."/>
            <person name="Merkel B.J."/>
            <person name="Hornburger P."/>
            <person name="Mueller R.-W."/>
            <person name="Bruemmer F."/>
            <person name="Labrenz M."/>
            <person name="Spormann A.M."/>
            <person name="Op Den Camp H."/>
            <person name="Overmann J."/>
            <person name="Amann R."/>
            <person name="Jetten M.S.M."/>
            <person name="Mascher T."/>
            <person name="Medema M.H."/>
            <person name="Devos D.P."/>
            <person name="Kaster A.-K."/>
            <person name="Ovreas L."/>
            <person name="Rohde M."/>
            <person name="Galperin M.Y."/>
            <person name="Jogler C."/>
        </authorList>
    </citation>
    <scope>NUCLEOTIDE SEQUENCE [LARGE SCALE GENOMIC DNA]</scope>
    <source>
        <strain evidence="7 8">KOR42</strain>
    </source>
</reference>
<proteinExistence type="predicted"/>
<dbReference type="Proteomes" id="UP000317243">
    <property type="component" value="Unassembled WGS sequence"/>
</dbReference>
<feature type="domain" description="Cytochrome c" evidence="6">
    <location>
        <begin position="858"/>
        <end position="991"/>
    </location>
</feature>
<keyword evidence="3 4" id="KW-0408">Iron</keyword>
<protein>
    <submittedName>
        <fullName evidence="7">Cytochrome c</fullName>
    </submittedName>
</protein>
<evidence type="ECO:0000256" key="1">
    <source>
        <dbReference type="ARBA" id="ARBA00022617"/>
    </source>
</evidence>
<dbReference type="EMBL" id="SIHI01000001">
    <property type="protein sequence ID" value="TWT58731.1"/>
    <property type="molecule type" value="Genomic_DNA"/>
</dbReference>
<name>A0A5C5X8P2_9PLAN</name>
<dbReference type="InterPro" id="IPR011042">
    <property type="entry name" value="6-blade_b-propeller_TolB-like"/>
</dbReference>
<dbReference type="PROSITE" id="PS51007">
    <property type="entry name" value="CYTC"/>
    <property type="match status" value="1"/>
</dbReference>
<dbReference type="Gene3D" id="1.10.760.10">
    <property type="entry name" value="Cytochrome c-like domain"/>
    <property type="match status" value="1"/>
</dbReference>
<dbReference type="GO" id="GO:0009055">
    <property type="term" value="F:electron transfer activity"/>
    <property type="evidence" value="ECO:0007669"/>
    <property type="project" value="InterPro"/>
</dbReference>
<keyword evidence="1 4" id="KW-0349">Heme</keyword>
<evidence type="ECO:0000313" key="7">
    <source>
        <dbReference type="EMBL" id="TWT58731.1"/>
    </source>
</evidence>
<evidence type="ECO:0000256" key="5">
    <source>
        <dbReference type="SAM" id="SignalP"/>
    </source>
</evidence>
<dbReference type="RefSeq" id="WP_146509335.1">
    <property type="nucleotide sequence ID" value="NZ_SIHI01000001.1"/>
</dbReference>
<dbReference type="InterPro" id="IPR055557">
    <property type="entry name" value="DUF7133"/>
</dbReference>
<feature type="signal peptide" evidence="5">
    <location>
        <begin position="1"/>
        <end position="22"/>
    </location>
</feature>
<keyword evidence="5" id="KW-0732">Signal</keyword>
<evidence type="ECO:0000256" key="2">
    <source>
        <dbReference type="ARBA" id="ARBA00022723"/>
    </source>
</evidence>
<evidence type="ECO:0000256" key="4">
    <source>
        <dbReference type="PROSITE-ProRule" id="PRU00433"/>
    </source>
</evidence>